<accession>A0AAV7TAS8</accession>
<gene>
    <name evidence="1" type="ORF">NDU88_005146</name>
</gene>
<protein>
    <submittedName>
        <fullName evidence="1">Uncharacterized protein</fullName>
    </submittedName>
</protein>
<sequence>MASPEQETTIECILQEITAVGRRLEGISSAISFLTAEMKSMSLDIANSQSHVLRLEQRVKIIEDHLNTGQDRDQELLYLRSKRVDLEDRSRRDNVRFIRFPDQVEGADTQAFQQKVLPA</sequence>
<name>A0AAV7TAS8_PLEWA</name>
<dbReference type="EMBL" id="JANPWB010000007">
    <property type="protein sequence ID" value="KAJ1173310.1"/>
    <property type="molecule type" value="Genomic_DNA"/>
</dbReference>
<evidence type="ECO:0000313" key="1">
    <source>
        <dbReference type="EMBL" id="KAJ1173310.1"/>
    </source>
</evidence>
<dbReference type="Proteomes" id="UP001066276">
    <property type="component" value="Chromosome 4_1"/>
</dbReference>
<comment type="caution">
    <text evidence="1">The sequence shown here is derived from an EMBL/GenBank/DDBJ whole genome shotgun (WGS) entry which is preliminary data.</text>
</comment>
<reference evidence="1" key="1">
    <citation type="journal article" date="2022" name="bioRxiv">
        <title>Sequencing and chromosome-scale assembly of the giantPleurodeles waltlgenome.</title>
        <authorList>
            <person name="Brown T."/>
            <person name="Elewa A."/>
            <person name="Iarovenko S."/>
            <person name="Subramanian E."/>
            <person name="Araus A.J."/>
            <person name="Petzold A."/>
            <person name="Susuki M."/>
            <person name="Suzuki K.-i.T."/>
            <person name="Hayashi T."/>
            <person name="Toyoda A."/>
            <person name="Oliveira C."/>
            <person name="Osipova E."/>
            <person name="Leigh N.D."/>
            <person name="Simon A."/>
            <person name="Yun M.H."/>
        </authorList>
    </citation>
    <scope>NUCLEOTIDE SEQUENCE</scope>
    <source>
        <strain evidence="1">20211129_DDA</strain>
        <tissue evidence="1">Liver</tissue>
    </source>
</reference>
<dbReference type="AlphaFoldDB" id="A0AAV7TAS8"/>
<organism evidence="1 2">
    <name type="scientific">Pleurodeles waltl</name>
    <name type="common">Iberian ribbed newt</name>
    <dbReference type="NCBI Taxonomy" id="8319"/>
    <lineage>
        <taxon>Eukaryota</taxon>
        <taxon>Metazoa</taxon>
        <taxon>Chordata</taxon>
        <taxon>Craniata</taxon>
        <taxon>Vertebrata</taxon>
        <taxon>Euteleostomi</taxon>
        <taxon>Amphibia</taxon>
        <taxon>Batrachia</taxon>
        <taxon>Caudata</taxon>
        <taxon>Salamandroidea</taxon>
        <taxon>Salamandridae</taxon>
        <taxon>Pleurodelinae</taxon>
        <taxon>Pleurodeles</taxon>
    </lineage>
</organism>
<proteinExistence type="predicted"/>
<evidence type="ECO:0000313" key="2">
    <source>
        <dbReference type="Proteomes" id="UP001066276"/>
    </source>
</evidence>
<keyword evidence="2" id="KW-1185">Reference proteome</keyword>